<feature type="region of interest" description="Disordered" evidence="1">
    <location>
        <begin position="307"/>
        <end position="329"/>
    </location>
</feature>
<gene>
    <name evidence="2" type="ORF">Forpe1208_v009352</name>
</gene>
<evidence type="ECO:0000313" key="2">
    <source>
        <dbReference type="EMBL" id="KAG7412222.1"/>
    </source>
</evidence>
<sequence length="329" mass="36863">MNTSAEGPPGYDVGDVLELHILQTNTGILPKSDKDSVKISQFITNTMATVVRVNFSTGCAIVKLCDRRFGTQFCECYDENIPYCDQAKAAYHSFLQRGAMGPFLEELDDEQSTPDVIPRTASDIRDEPDGVARFEAALWRSANKHFKTQTEAYMRMRDHQGVLIPKLYAVLRVVTVKEDSREDEYLDIHGILLKPIAACSRLSTRDINKRGIVLDDSAPRNVVVDQTSHQVFLVEFAQGFSGDTMFDSWEEDAEDRDVDAEYCEVARVHNNPAAIRLPMARRLQQKFGWKLDIVYPESDDLLPKSKCQTPGQQGCHLTAGSVGVPDTEP</sequence>
<proteinExistence type="predicted"/>
<dbReference type="Proteomes" id="UP000694050">
    <property type="component" value="Unassembled WGS sequence"/>
</dbReference>
<dbReference type="EMBL" id="JAELUQ010000006">
    <property type="protein sequence ID" value="KAG7412222.1"/>
    <property type="molecule type" value="Genomic_DNA"/>
</dbReference>
<protein>
    <submittedName>
        <fullName evidence="2">Uncharacterized protein</fullName>
    </submittedName>
</protein>
<organism evidence="2 3">
    <name type="scientific">Fusarium oxysporum f. sp. rapae</name>
    <dbReference type="NCBI Taxonomy" id="485398"/>
    <lineage>
        <taxon>Eukaryota</taxon>
        <taxon>Fungi</taxon>
        <taxon>Dikarya</taxon>
        <taxon>Ascomycota</taxon>
        <taxon>Pezizomycotina</taxon>
        <taxon>Sordariomycetes</taxon>
        <taxon>Hypocreomycetidae</taxon>
        <taxon>Hypocreales</taxon>
        <taxon>Nectriaceae</taxon>
        <taxon>Fusarium</taxon>
        <taxon>Fusarium oxysporum species complex</taxon>
    </lineage>
</organism>
<comment type="caution">
    <text evidence="2">The sequence shown here is derived from an EMBL/GenBank/DDBJ whole genome shotgun (WGS) entry which is preliminary data.</text>
</comment>
<accession>A0A8J5U7U3</accession>
<name>A0A8J5U7U3_FUSOX</name>
<dbReference type="AlphaFoldDB" id="A0A8J5U7U3"/>
<evidence type="ECO:0000313" key="3">
    <source>
        <dbReference type="Proteomes" id="UP000694050"/>
    </source>
</evidence>
<reference evidence="2" key="1">
    <citation type="submission" date="2021-04" db="EMBL/GenBank/DDBJ databases">
        <title>First draft genome resource for Brassicaceae pathogens Fusarium oxysporum f. sp. raphani and Fusarium oxysporum f. sp. rapae.</title>
        <authorList>
            <person name="Asai S."/>
        </authorList>
    </citation>
    <scope>NUCLEOTIDE SEQUENCE</scope>
    <source>
        <strain evidence="2">Tf1208</strain>
    </source>
</reference>
<evidence type="ECO:0000256" key="1">
    <source>
        <dbReference type="SAM" id="MobiDB-lite"/>
    </source>
</evidence>